<accession>A0A916VXB0</accession>
<dbReference type="InterPro" id="IPR020846">
    <property type="entry name" value="MFS_dom"/>
</dbReference>
<proteinExistence type="predicted"/>
<keyword evidence="7" id="KW-1185">Reference proteome</keyword>
<gene>
    <name evidence="6" type="ORF">GCM10011499_17360</name>
</gene>
<dbReference type="PANTHER" id="PTHR11360:SF290">
    <property type="entry name" value="MONOCARBOXYLATE MFS PERMEASE"/>
    <property type="match status" value="1"/>
</dbReference>
<evidence type="ECO:0000256" key="1">
    <source>
        <dbReference type="ARBA" id="ARBA00022692"/>
    </source>
</evidence>
<dbReference type="GO" id="GO:0022857">
    <property type="term" value="F:transmembrane transporter activity"/>
    <property type="evidence" value="ECO:0007669"/>
    <property type="project" value="InterPro"/>
</dbReference>
<dbReference type="NCBIfam" id="NF033733">
    <property type="entry name" value="MFS_ArsK"/>
    <property type="match status" value="1"/>
</dbReference>
<feature type="transmembrane region" description="Helical" evidence="4">
    <location>
        <begin position="105"/>
        <end position="127"/>
    </location>
</feature>
<dbReference type="SUPFAM" id="SSF103473">
    <property type="entry name" value="MFS general substrate transporter"/>
    <property type="match status" value="1"/>
</dbReference>
<feature type="transmembrane region" description="Helical" evidence="4">
    <location>
        <begin position="310"/>
        <end position="336"/>
    </location>
</feature>
<protein>
    <submittedName>
        <fullName evidence="6">MFS transporter</fullName>
    </submittedName>
</protein>
<keyword evidence="1 4" id="KW-0812">Transmembrane</keyword>
<feature type="transmembrane region" description="Helical" evidence="4">
    <location>
        <begin position="381"/>
        <end position="399"/>
    </location>
</feature>
<dbReference type="RefSeq" id="WP_164734836.1">
    <property type="nucleotide sequence ID" value="NZ_BMKB01000002.1"/>
</dbReference>
<keyword evidence="3 4" id="KW-0472">Membrane</keyword>
<dbReference type="EMBL" id="BMKB01000002">
    <property type="protein sequence ID" value="GGA48027.1"/>
    <property type="molecule type" value="Genomic_DNA"/>
</dbReference>
<feature type="transmembrane region" description="Helical" evidence="4">
    <location>
        <begin position="169"/>
        <end position="188"/>
    </location>
</feature>
<feature type="transmembrane region" description="Helical" evidence="4">
    <location>
        <begin position="357"/>
        <end position="375"/>
    </location>
</feature>
<evidence type="ECO:0000256" key="3">
    <source>
        <dbReference type="ARBA" id="ARBA00023136"/>
    </source>
</evidence>
<evidence type="ECO:0000256" key="4">
    <source>
        <dbReference type="SAM" id="Phobius"/>
    </source>
</evidence>
<dbReference type="PANTHER" id="PTHR11360">
    <property type="entry name" value="MONOCARBOXYLATE TRANSPORTER"/>
    <property type="match status" value="1"/>
</dbReference>
<feature type="transmembrane region" description="Helical" evidence="4">
    <location>
        <begin position="287"/>
        <end position="304"/>
    </location>
</feature>
<dbReference type="Proteomes" id="UP000596977">
    <property type="component" value="Unassembled WGS sequence"/>
</dbReference>
<feature type="transmembrane region" description="Helical" evidence="4">
    <location>
        <begin position="248"/>
        <end position="266"/>
    </location>
</feature>
<keyword evidence="2 4" id="KW-1133">Transmembrane helix</keyword>
<sequence length="413" mass="42924">MFQSAENKVPISAVLGLAITQIVGYGTLYYSFPILAPAMADTFGIATEWVFGALSVALALGSFLAPYAGRLADRHGAGKVMTIGSIAASLALAICALAPERYSFVLALITMELAACFVLYATAFVAIVQIGKSGAQRSITHLTLIAGFASTLFWPLTAALHEHLTWREIYLGFAALNLLVCLPIHAWLSRLAKRRKSAAAAIISENPPMDVPAPASVGKTRALLFVMMGGFALQGFVLSALLLHMVPLLTALGLGAAGVAAATLFGPAQVASRLINMIFGGRLPQTVLAILAAFLLIASLTTLLTTTPAIAGIVLFVVLFGLGSGLISIVSGTLPLEAFGSGTYGHHVGMLTAARQFSSAFAPFIFALLMAGISIQGALVILLVTGIAAGLAFIAVHFMTQKNRRLAPSGPFA</sequence>
<dbReference type="Gene3D" id="1.20.1250.20">
    <property type="entry name" value="MFS general substrate transporter like domains"/>
    <property type="match status" value="1"/>
</dbReference>
<evidence type="ECO:0000256" key="2">
    <source>
        <dbReference type="ARBA" id="ARBA00022989"/>
    </source>
</evidence>
<feature type="domain" description="Major facilitator superfamily (MFS) profile" evidence="5">
    <location>
        <begin position="12"/>
        <end position="404"/>
    </location>
</feature>
<reference evidence="6 7" key="1">
    <citation type="journal article" date="2014" name="Int. J. Syst. Evol. Microbiol.">
        <title>Complete genome sequence of Corynebacterium casei LMG S-19264T (=DSM 44701T), isolated from a smear-ripened cheese.</title>
        <authorList>
            <consortium name="US DOE Joint Genome Institute (JGI-PGF)"/>
            <person name="Walter F."/>
            <person name="Albersmeier A."/>
            <person name="Kalinowski J."/>
            <person name="Ruckert C."/>
        </authorList>
    </citation>
    <scope>NUCLEOTIDE SEQUENCE [LARGE SCALE GENOMIC DNA]</scope>
    <source>
        <strain evidence="6 7">CGMCC 1.15896</strain>
    </source>
</reference>
<feature type="transmembrane region" description="Helical" evidence="4">
    <location>
        <begin position="50"/>
        <end position="68"/>
    </location>
</feature>
<dbReference type="AlphaFoldDB" id="A0A916VXB0"/>
<evidence type="ECO:0000259" key="5">
    <source>
        <dbReference type="PROSITE" id="PS50850"/>
    </source>
</evidence>
<organism evidence="6 7">
    <name type="scientific">Pelagibacterium lentulum</name>
    <dbReference type="NCBI Taxonomy" id="2029865"/>
    <lineage>
        <taxon>Bacteria</taxon>
        <taxon>Pseudomonadati</taxon>
        <taxon>Pseudomonadota</taxon>
        <taxon>Alphaproteobacteria</taxon>
        <taxon>Hyphomicrobiales</taxon>
        <taxon>Devosiaceae</taxon>
        <taxon>Pelagibacterium</taxon>
    </lineage>
</organism>
<name>A0A916VXB0_9HYPH</name>
<feature type="transmembrane region" description="Helical" evidence="4">
    <location>
        <begin position="80"/>
        <end position="99"/>
    </location>
</feature>
<feature type="transmembrane region" description="Helical" evidence="4">
    <location>
        <begin position="222"/>
        <end position="242"/>
    </location>
</feature>
<dbReference type="PROSITE" id="PS50850">
    <property type="entry name" value="MFS"/>
    <property type="match status" value="1"/>
</dbReference>
<dbReference type="InterPro" id="IPR011701">
    <property type="entry name" value="MFS"/>
</dbReference>
<feature type="transmembrane region" description="Helical" evidence="4">
    <location>
        <begin position="139"/>
        <end position="157"/>
    </location>
</feature>
<evidence type="ECO:0000313" key="7">
    <source>
        <dbReference type="Proteomes" id="UP000596977"/>
    </source>
</evidence>
<dbReference type="InterPro" id="IPR036259">
    <property type="entry name" value="MFS_trans_sf"/>
</dbReference>
<dbReference type="InterPro" id="IPR050327">
    <property type="entry name" value="Proton-linked_MCT"/>
</dbReference>
<evidence type="ECO:0000313" key="6">
    <source>
        <dbReference type="EMBL" id="GGA48027.1"/>
    </source>
</evidence>
<comment type="caution">
    <text evidence="6">The sequence shown here is derived from an EMBL/GenBank/DDBJ whole genome shotgun (WGS) entry which is preliminary data.</text>
</comment>
<feature type="transmembrane region" description="Helical" evidence="4">
    <location>
        <begin position="12"/>
        <end position="30"/>
    </location>
</feature>
<dbReference type="Pfam" id="PF07690">
    <property type="entry name" value="MFS_1"/>
    <property type="match status" value="1"/>
</dbReference>